<dbReference type="STRING" id="313595.P700755_002801"/>
<dbReference type="HOGENOM" id="CLU_2013377_0_0_10"/>
<dbReference type="eggNOG" id="COG2849">
    <property type="taxonomic scope" value="Bacteria"/>
</dbReference>
<evidence type="ECO:0000313" key="2">
    <source>
        <dbReference type="Proteomes" id="UP000008514"/>
    </source>
</evidence>
<dbReference type="AlphaFoldDB" id="K4IGR2"/>
<proteinExistence type="predicted"/>
<dbReference type="EMBL" id="CP003879">
    <property type="protein sequence ID" value="AFU69524.1"/>
    <property type="molecule type" value="Genomic_DNA"/>
</dbReference>
<reference evidence="1" key="1">
    <citation type="submission" date="2006-03" db="EMBL/GenBank/DDBJ databases">
        <authorList>
            <person name="Bowman J."/>
            <person name="Ferriera S."/>
            <person name="Johnson J."/>
            <person name="Kravitz S."/>
            <person name="Halpern A."/>
            <person name="Remington K."/>
            <person name="Beeson K."/>
            <person name="Tran B."/>
            <person name="Rogers Y.-H."/>
            <person name="Friedman R."/>
            <person name="Venter J.C."/>
        </authorList>
    </citation>
    <scope>NUCLEOTIDE SEQUENCE [LARGE SCALE GENOMIC DNA]</scope>
    <source>
        <strain evidence="1">ATCC 700755</strain>
    </source>
</reference>
<evidence type="ECO:0000313" key="1">
    <source>
        <dbReference type="EMBL" id="AFU69524.1"/>
    </source>
</evidence>
<dbReference type="KEGG" id="ptq:P700755_002801"/>
<accession>K4IGR2</accession>
<keyword evidence="2" id="KW-1185">Reference proteome</keyword>
<sequence length="123" mass="14338">MNIPLCIIIKILLNFIFLLVLSHLSFSQNSESANLNLVFYSECSGKIITPEFDIDIVPESDTIKILTYYIERAEWISQNTITIDLRKNDTIKIPRILFGRGNELYSKRYPPHQPHIDHLTFSR</sequence>
<dbReference type="Proteomes" id="UP000008514">
    <property type="component" value="Chromosome"/>
</dbReference>
<organism evidence="1 2">
    <name type="scientific">Psychroflexus torquis (strain ATCC 700755 / CIP 106069 / ACAM 623)</name>
    <dbReference type="NCBI Taxonomy" id="313595"/>
    <lineage>
        <taxon>Bacteria</taxon>
        <taxon>Pseudomonadati</taxon>
        <taxon>Bacteroidota</taxon>
        <taxon>Flavobacteriia</taxon>
        <taxon>Flavobacteriales</taxon>
        <taxon>Flavobacteriaceae</taxon>
        <taxon>Psychroflexus</taxon>
    </lineage>
</organism>
<protein>
    <submittedName>
        <fullName evidence="1">Uncharacterized protein</fullName>
    </submittedName>
</protein>
<gene>
    <name evidence="1" type="ordered locus">P700755_002801</name>
</gene>
<reference evidence="1" key="2">
    <citation type="submission" date="2012-09" db="EMBL/GenBank/DDBJ databases">
        <title>The complete sequence of Psychroflexus torquis an extreme psychrophile from sea-ice that is stimulated by light.</title>
        <authorList>
            <person name="Feng S."/>
            <person name="Powell S.M."/>
            <person name="Bowman J.P."/>
        </authorList>
    </citation>
    <scope>NUCLEOTIDE SEQUENCE [LARGE SCALE GENOMIC DNA]</scope>
    <source>
        <strain evidence="1">ATCC 700755</strain>
    </source>
</reference>
<name>K4IGR2_PSYTT</name>